<protein>
    <recommendedName>
        <fullName evidence="4">Regulatory protein GemA</fullName>
    </recommendedName>
</protein>
<name>A0A4P6HQ52_9BACT</name>
<dbReference type="RefSeq" id="WP_129353585.1">
    <property type="nucleotide sequence ID" value="NZ_CP026538.1"/>
</dbReference>
<evidence type="ECO:0000256" key="1">
    <source>
        <dbReference type="SAM" id="MobiDB-lite"/>
    </source>
</evidence>
<dbReference type="Pfam" id="PF06252">
    <property type="entry name" value="GemA"/>
    <property type="match status" value="1"/>
</dbReference>
<sequence length="192" mass="21589">MATVLEMPKALGELKARRMQRNAIKNQTPEEHKAKQVEEARRSLLAKVHIARKQLGLAPDEYQSILECRFEVASSAELDVLALHKLVAYFKSLGWKPGRGPGTRARQKAPHTIEHDETGQGRERYMAKIEALLADIGRLEGRFMPWTYASGILKRQTGLDRLEYATRGQLQAVISVLDKRLATLTKKMASAT</sequence>
<dbReference type="OrthoDB" id="5459716at2"/>
<gene>
    <name evidence="2" type="ORF">C3Y92_13925</name>
</gene>
<dbReference type="AlphaFoldDB" id="A0A4P6HQ52"/>
<dbReference type="KEGG" id="dcb:C3Y92_13925"/>
<feature type="region of interest" description="Disordered" evidence="1">
    <location>
        <begin position="100"/>
        <end position="119"/>
    </location>
</feature>
<keyword evidence="3" id="KW-1185">Reference proteome</keyword>
<organism evidence="2 3">
    <name type="scientific">Solidesulfovibrio carbinolicus</name>
    <dbReference type="NCBI Taxonomy" id="296842"/>
    <lineage>
        <taxon>Bacteria</taxon>
        <taxon>Pseudomonadati</taxon>
        <taxon>Thermodesulfobacteriota</taxon>
        <taxon>Desulfovibrionia</taxon>
        <taxon>Desulfovibrionales</taxon>
        <taxon>Desulfovibrionaceae</taxon>
        <taxon>Solidesulfovibrio</taxon>
    </lineage>
</organism>
<dbReference type="Proteomes" id="UP000293296">
    <property type="component" value="Chromosome"/>
</dbReference>
<accession>A0A4P6HQ52</accession>
<dbReference type="EMBL" id="CP026538">
    <property type="protein sequence ID" value="QAZ68260.1"/>
    <property type="molecule type" value="Genomic_DNA"/>
</dbReference>
<evidence type="ECO:0008006" key="4">
    <source>
        <dbReference type="Google" id="ProtNLM"/>
    </source>
</evidence>
<reference evidence="2 3" key="1">
    <citation type="submission" date="2018-02" db="EMBL/GenBank/DDBJ databases">
        <title>Genome sequence of Desulfovibrio carbinolicus DSM 3852.</title>
        <authorList>
            <person name="Wilbanks E."/>
            <person name="Skennerton C.T."/>
            <person name="Orphan V.J."/>
        </authorList>
    </citation>
    <scope>NUCLEOTIDE SEQUENCE [LARGE SCALE GENOMIC DNA]</scope>
    <source>
        <strain evidence="2 3">DSM 3852</strain>
    </source>
</reference>
<evidence type="ECO:0000313" key="2">
    <source>
        <dbReference type="EMBL" id="QAZ68260.1"/>
    </source>
</evidence>
<evidence type="ECO:0000313" key="3">
    <source>
        <dbReference type="Proteomes" id="UP000293296"/>
    </source>
</evidence>
<proteinExistence type="predicted"/>
<dbReference type="InterPro" id="IPR009363">
    <property type="entry name" value="Phage_Mu_Gp16"/>
</dbReference>